<evidence type="ECO:0000259" key="3">
    <source>
        <dbReference type="Pfam" id="PF05970"/>
    </source>
</evidence>
<protein>
    <recommendedName>
        <fullName evidence="1">ATP-dependent DNA helicase</fullName>
        <ecNumber evidence="1">5.6.2.3</ecNumber>
    </recommendedName>
</protein>
<feature type="compositionally biased region" description="Basic and acidic residues" evidence="2">
    <location>
        <begin position="1218"/>
        <end position="1230"/>
    </location>
</feature>
<evidence type="ECO:0000256" key="2">
    <source>
        <dbReference type="SAM" id="MobiDB-lite"/>
    </source>
</evidence>
<keyword evidence="1" id="KW-0547">Nucleotide-binding</keyword>
<dbReference type="Proteomes" id="UP000266841">
    <property type="component" value="Unassembled WGS sequence"/>
</dbReference>
<feature type="compositionally biased region" description="Basic and acidic residues" evidence="2">
    <location>
        <begin position="135"/>
        <end position="144"/>
    </location>
</feature>
<dbReference type="Pfam" id="PF05970">
    <property type="entry name" value="PIF1"/>
    <property type="match status" value="1"/>
</dbReference>
<feature type="compositionally biased region" description="Basic residues" evidence="2">
    <location>
        <begin position="46"/>
        <end position="64"/>
    </location>
</feature>
<keyword evidence="1" id="KW-0227">DNA damage</keyword>
<dbReference type="InterPro" id="IPR046700">
    <property type="entry name" value="DUF6570"/>
</dbReference>
<feature type="compositionally biased region" description="Basic and acidic residues" evidence="2">
    <location>
        <begin position="1421"/>
        <end position="1430"/>
    </location>
</feature>
<feature type="region of interest" description="Disordered" evidence="2">
    <location>
        <begin position="30"/>
        <end position="144"/>
    </location>
</feature>
<dbReference type="Gene3D" id="3.40.50.300">
    <property type="entry name" value="P-loop containing nucleotide triphosphate hydrolases"/>
    <property type="match status" value="1"/>
</dbReference>
<keyword evidence="6" id="KW-1185">Reference proteome</keyword>
<evidence type="ECO:0000313" key="6">
    <source>
        <dbReference type="Proteomes" id="UP000266841"/>
    </source>
</evidence>
<keyword evidence="1" id="KW-0347">Helicase</keyword>
<evidence type="ECO:0000313" key="5">
    <source>
        <dbReference type="EMBL" id="EJK57826.1"/>
    </source>
</evidence>
<dbReference type="OMA" id="WRRANDD"/>
<dbReference type="OrthoDB" id="3254930at2759"/>
<comment type="caution">
    <text evidence="5">The sequence shown here is derived from an EMBL/GenBank/DDBJ whole genome shotgun (WGS) entry which is preliminary data.</text>
</comment>
<dbReference type="InterPro" id="IPR051055">
    <property type="entry name" value="PIF1_helicase"/>
</dbReference>
<dbReference type="GO" id="GO:0006310">
    <property type="term" value="P:DNA recombination"/>
    <property type="evidence" value="ECO:0007669"/>
    <property type="project" value="UniProtKB-KW"/>
</dbReference>
<gene>
    <name evidence="5" type="ORF">THAOC_22097</name>
</gene>
<dbReference type="GO" id="GO:0043139">
    <property type="term" value="F:5'-3' DNA helicase activity"/>
    <property type="evidence" value="ECO:0007669"/>
    <property type="project" value="UniProtKB-EC"/>
</dbReference>
<comment type="cofactor">
    <cofactor evidence="1">
        <name>Mg(2+)</name>
        <dbReference type="ChEBI" id="CHEBI:18420"/>
    </cofactor>
</comment>
<feature type="domain" description="DUF6570" evidence="4">
    <location>
        <begin position="297"/>
        <end position="439"/>
    </location>
</feature>
<dbReference type="EMBL" id="AGNL01026952">
    <property type="protein sequence ID" value="EJK57826.1"/>
    <property type="molecule type" value="Genomic_DNA"/>
</dbReference>
<keyword evidence="1" id="KW-0378">Hydrolase</keyword>
<organism evidence="5 6">
    <name type="scientific">Thalassiosira oceanica</name>
    <name type="common">Marine diatom</name>
    <dbReference type="NCBI Taxonomy" id="159749"/>
    <lineage>
        <taxon>Eukaryota</taxon>
        <taxon>Sar</taxon>
        <taxon>Stramenopiles</taxon>
        <taxon>Ochrophyta</taxon>
        <taxon>Bacillariophyta</taxon>
        <taxon>Coscinodiscophyceae</taxon>
        <taxon>Thalassiosirophycidae</taxon>
        <taxon>Thalassiosirales</taxon>
        <taxon>Thalassiosiraceae</taxon>
        <taxon>Thalassiosira</taxon>
    </lineage>
</organism>
<reference evidence="5 6" key="1">
    <citation type="journal article" date="2012" name="Genome Biol.">
        <title>Genome and low-iron response of an oceanic diatom adapted to chronic iron limitation.</title>
        <authorList>
            <person name="Lommer M."/>
            <person name="Specht M."/>
            <person name="Roy A.S."/>
            <person name="Kraemer L."/>
            <person name="Andreson R."/>
            <person name="Gutowska M.A."/>
            <person name="Wolf J."/>
            <person name="Bergner S.V."/>
            <person name="Schilhabel M.B."/>
            <person name="Klostermeier U.C."/>
            <person name="Beiko R.G."/>
            <person name="Rosenstiel P."/>
            <person name="Hippler M."/>
            <person name="Laroche J."/>
        </authorList>
    </citation>
    <scope>NUCLEOTIDE SEQUENCE [LARGE SCALE GENOMIC DNA]</scope>
    <source>
        <strain evidence="5 6">CCMP1005</strain>
    </source>
</reference>
<dbReference type="GO" id="GO:0005524">
    <property type="term" value="F:ATP binding"/>
    <property type="evidence" value="ECO:0007669"/>
    <property type="project" value="UniProtKB-KW"/>
</dbReference>
<dbReference type="Pfam" id="PF20209">
    <property type="entry name" value="DUF6570"/>
    <property type="match status" value="1"/>
</dbReference>
<evidence type="ECO:0000256" key="1">
    <source>
        <dbReference type="RuleBase" id="RU363044"/>
    </source>
</evidence>
<dbReference type="InterPro" id="IPR010285">
    <property type="entry name" value="DNA_helicase_pif1-like_DEAD"/>
</dbReference>
<comment type="similarity">
    <text evidence="1">Belongs to the helicase family.</text>
</comment>
<evidence type="ECO:0000259" key="4">
    <source>
        <dbReference type="Pfam" id="PF20209"/>
    </source>
</evidence>
<dbReference type="InterPro" id="IPR027417">
    <property type="entry name" value="P-loop_NTPase"/>
</dbReference>
<dbReference type="SUPFAM" id="SSF52540">
    <property type="entry name" value="P-loop containing nucleoside triphosphate hydrolases"/>
    <property type="match status" value="2"/>
</dbReference>
<dbReference type="EC" id="5.6.2.3" evidence="1"/>
<feature type="domain" description="DNA helicase Pif1-like DEAD-box helicase" evidence="3">
    <location>
        <begin position="1594"/>
        <end position="1729"/>
    </location>
</feature>
<proteinExistence type="inferred from homology"/>
<name>K0SA61_THAOC</name>
<dbReference type="eggNOG" id="KOG0987">
    <property type="taxonomic scope" value="Eukaryota"/>
</dbReference>
<feature type="compositionally biased region" description="Basic and acidic residues" evidence="2">
    <location>
        <begin position="65"/>
        <end position="108"/>
    </location>
</feature>
<feature type="compositionally biased region" description="Polar residues" evidence="2">
    <location>
        <begin position="1410"/>
        <end position="1419"/>
    </location>
</feature>
<dbReference type="PANTHER" id="PTHR47642:SF6">
    <property type="entry name" value="ATP-DEPENDENT DNA HELICASE"/>
    <property type="match status" value="1"/>
</dbReference>
<dbReference type="GO" id="GO:0016887">
    <property type="term" value="F:ATP hydrolysis activity"/>
    <property type="evidence" value="ECO:0007669"/>
    <property type="project" value="RHEA"/>
</dbReference>
<dbReference type="PANTHER" id="PTHR47642">
    <property type="entry name" value="ATP-DEPENDENT DNA HELICASE"/>
    <property type="match status" value="1"/>
</dbReference>
<keyword evidence="1" id="KW-0233">DNA recombination</keyword>
<feature type="region of interest" description="Disordered" evidence="2">
    <location>
        <begin position="1218"/>
        <end position="1238"/>
    </location>
</feature>
<keyword evidence="1" id="KW-0234">DNA repair</keyword>
<accession>K0SA61</accession>
<feature type="region of interest" description="Disordered" evidence="2">
    <location>
        <begin position="1357"/>
        <end position="1392"/>
    </location>
</feature>
<dbReference type="GO" id="GO:0000723">
    <property type="term" value="P:telomere maintenance"/>
    <property type="evidence" value="ECO:0007669"/>
    <property type="project" value="InterPro"/>
</dbReference>
<dbReference type="GO" id="GO:0006281">
    <property type="term" value="P:DNA repair"/>
    <property type="evidence" value="ECO:0007669"/>
    <property type="project" value="UniProtKB-KW"/>
</dbReference>
<keyword evidence="1" id="KW-0067">ATP-binding</keyword>
<comment type="catalytic activity">
    <reaction evidence="1">
        <text>ATP + H2O = ADP + phosphate + H(+)</text>
        <dbReference type="Rhea" id="RHEA:13065"/>
        <dbReference type="ChEBI" id="CHEBI:15377"/>
        <dbReference type="ChEBI" id="CHEBI:15378"/>
        <dbReference type="ChEBI" id="CHEBI:30616"/>
        <dbReference type="ChEBI" id="CHEBI:43474"/>
        <dbReference type="ChEBI" id="CHEBI:456216"/>
        <dbReference type="EC" id="5.6.2.3"/>
    </reaction>
</comment>
<feature type="region of interest" description="Disordered" evidence="2">
    <location>
        <begin position="1408"/>
        <end position="1479"/>
    </location>
</feature>
<sequence>MDDDTLQNPLSPRDEKSETALRALCAEAGVGYDPPSAAEQDEPTLKNKRRQRLRKKCQRKRTPTKRSDEDREREAKRKREERQKEKDREEVEARERANKRRAELERSWLCDGESTASPDGGEAMDIDGESTASPDRGKAAGDRAKAKNKYEFEEFAEGADKQIRKAEREAKKFDQRFRLGESNKFKVPVCAVCDRLIIGTAKCCFIAKEDIKSKADRIGCASYESHYGDGSLPDILKKQVGVYGWQLFSEHLLTPVQYEVKGYEGLLLSQHARSDDKGVYACESCKISLSRDYEAPPKYAIANGFVIGHLPKKIEYEKPGGAIVTVDVPEALTSDVLCAILSPKRPFAFCISYFGGAHKSVRGHVTFFETDLSHVGEAASLFNRPGANPHIYCVLCGRMTKDQKELARKKAALDTEKLMALLTWYKEKSGHPAYANIVLPTTEFAAPTVIEDPENEHNTDKSGEGDVAKLEETFLGTTHSFPSNSPKQDTGIFGTNKEFTLAMLNGTAPTMIVSGGNHVNVKDIKLEDVCPIQFPFGVGGPSMERRNRVSATGCYQHYTKLSLSQFMKGDFLLILNSLFNKSKTFESALTKLSYGGNDSLAENFSTIDLEVAALELKRAASEIAEGRHAGGDEGKYLRTVSSSCQAIGSSAEAAAYNRRNLFALDDYFGGCAIFLTITKCDECTYQVRLFSEAGGIDIELPVLYDPVTPDTDAREKVVQDLKERQDRRMLYPGACSLVFQHVMEIFIDVLVAWDPVTQTSKEDKGILGPVEAWARTDEEQCRKTLHAHFLFWITGMNRCRRDFMYGSKDEREQAKEAFAKYADKVMKASYPDFRIKLPCCGEGCEAKVPREVVSEVDLQTLRDARHQDECLKINGKILKCKDCSEPQLFTTQEIVMLSLDYWRRANDDVGQGSLTWDNIEPSWLDVAAYTSPFDDLPLPDGCGWLKKEEVRETLLHLRFDEHDPRHRKGCFKKGCECRFILPQTAQDMTEIYVDEEMKLFADWLSIEGGTVRSNQSPYMVLPERGIGSEYLNQHSPAIARVFACNSNVSIGDRSHTYYVTLYSSKDTNPEDKKQHQRVAAAVGRRVFYQQMAHRQAGNTDELAREPDFGEGLGVLLTGINAFSSHDVVASTMSHNLVYNLGRRFHFSHDFKPLLLSQAEAVLEGKEFDLVLRQTRLKGAENVSWADCLFHDYLYRPDDLQHLCFYEFVMWYDRHRLSGSDAQSRDSDCGGKKSQGKRHTFLTDHPGEKYLYLKKRDKLAIPRISSGRDKLCNLRELKWTDPSGVYDSIVTKKREDYAKCALILFRPFTKLDELRRDGSFWKMFCDELEAHKGSKLDSEMRFWKRGFLILQNMQDRETASSGSGRARDPVVKLTTCNVPTGERKKQGIDGDDEEAFDVDIDEFDRDAINGANDTTFQSLQPGDRRSHDGLIRRGNINPDKYAAPTVDATSSLLPSAGDDSGSGEVESAHEPPAAGGDAPQVTRANYATILTFIRGTLLGDSVEGPAGDNTEEGAPMPVSMPEARTAGHGEGSIHPARVRLGKRKEFRQETVRGLQDSLLLVSVGARDPGNDPDLAASRNEIEALLVRHGAMDQLIMLVTGQGGSGKSTCVSLAQRFCHSFCTRLAILFDDKTFTFTSTTGSSAAIFGGTTVHSAAYLNRVKITDPMRKEWRNIKVLVLDEVSFFRTSDIERLDKVLRRLTTRHDKKFGGVHIVFSGDFYQLQPVMAKPEELLYSHSDAAMNFRLAINCAIVLEKSHRFKDDPEWGAILERLRTGSHTSDDVATINTRLVGESTGVNPPEGNDVFRVVPTNKERCSILCLGFQKHLQATHPRIDSNDTPPNHTVIVEAVFKKNKRNLSNALTDFIATSLGDSDIKVTSPWTSKDAKIDPALRLFVGAMLMVNSNEDLDNNRANGTVCKCVGIRLKKGAQRQIKNWDGYKVWTISVDKVEGIICEHYPNPPPNTEKTFVIDPKNYTATMTLPLLNDSRSTNLRVGKGMSAEKLMVGSWSYTFKNWVYVVLSRVTKLSGLYLSKPLDPTKEFPVDRDLVEFERTMTALQNNVLAQINLSDAPNE</sequence>